<evidence type="ECO:0000256" key="2">
    <source>
        <dbReference type="ARBA" id="ARBA00022692"/>
    </source>
</evidence>
<evidence type="ECO:0000256" key="1">
    <source>
        <dbReference type="ARBA" id="ARBA00004167"/>
    </source>
</evidence>
<dbReference type="GO" id="GO:0005509">
    <property type="term" value="F:calcium ion binding"/>
    <property type="evidence" value="ECO:0007669"/>
    <property type="project" value="InterPro"/>
</dbReference>
<evidence type="ECO:0000256" key="5">
    <source>
        <dbReference type="SAM" id="MobiDB-lite"/>
    </source>
</evidence>
<reference evidence="7" key="2">
    <citation type="journal article" date="2022" name="Elife">
        <title>Obligate sexual reproduction of a homothallic fungus closely related to the Cryptococcus pathogenic species complex.</title>
        <authorList>
            <person name="Passer A.R."/>
            <person name="Clancey S.A."/>
            <person name="Shea T."/>
            <person name="David-Palma M."/>
            <person name="Averette A.F."/>
            <person name="Boekhout T."/>
            <person name="Porcel B.M."/>
            <person name="Nowrousian M."/>
            <person name="Cuomo C.A."/>
            <person name="Sun S."/>
            <person name="Heitman J."/>
            <person name="Coelho M.A."/>
        </authorList>
    </citation>
    <scope>NUCLEOTIDE SEQUENCE</scope>
    <source>
        <strain evidence="7">CBS 7841</strain>
    </source>
</reference>
<dbReference type="GO" id="GO:0005783">
    <property type="term" value="C:endoplasmic reticulum"/>
    <property type="evidence" value="ECO:0007669"/>
    <property type="project" value="InterPro"/>
</dbReference>
<dbReference type="EMBL" id="CP143785">
    <property type="protein sequence ID" value="WVN86658.1"/>
    <property type="molecule type" value="Genomic_DNA"/>
</dbReference>
<organism evidence="7 8">
    <name type="scientific">Cryptococcus depauperatus CBS 7841</name>
    <dbReference type="NCBI Taxonomy" id="1295531"/>
    <lineage>
        <taxon>Eukaryota</taxon>
        <taxon>Fungi</taxon>
        <taxon>Dikarya</taxon>
        <taxon>Basidiomycota</taxon>
        <taxon>Agaricomycotina</taxon>
        <taxon>Tremellomycetes</taxon>
        <taxon>Tremellales</taxon>
        <taxon>Cryptococcaceae</taxon>
        <taxon>Cryptococcus</taxon>
    </lineage>
</organism>
<dbReference type="RefSeq" id="XP_066067358.1">
    <property type="nucleotide sequence ID" value="XM_066211261.1"/>
</dbReference>
<keyword evidence="8" id="KW-1185">Reference proteome</keyword>
<proteinExistence type="predicted"/>
<dbReference type="AlphaFoldDB" id="A0AAJ8JQM8"/>
<dbReference type="Pfam" id="PF07946">
    <property type="entry name" value="CCDC47"/>
    <property type="match status" value="1"/>
</dbReference>
<evidence type="ECO:0000256" key="6">
    <source>
        <dbReference type="SAM" id="Phobius"/>
    </source>
</evidence>
<gene>
    <name evidence="7" type="ORF">L203_101827</name>
</gene>
<dbReference type="GO" id="GO:0016020">
    <property type="term" value="C:membrane"/>
    <property type="evidence" value="ECO:0007669"/>
    <property type="project" value="UniProtKB-SubCell"/>
</dbReference>
<comment type="subcellular location">
    <subcellularLocation>
        <location evidence="1">Membrane</location>
        <topology evidence="1">Single-pass membrane protein</topology>
    </subcellularLocation>
</comment>
<keyword evidence="2 6" id="KW-0812">Transmembrane</keyword>
<evidence type="ECO:0000313" key="8">
    <source>
        <dbReference type="Proteomes" id="UP000094043"/>
    </source>
</evidence>
<dbReference type="KEGG" id="cdep:91086040"/>
<name>A0AAJ8JQM8_9TREE</name>
<accession>A0AAJ8JQM8</accession>
<dbReference type="PANTHER" id="PTHR12883:SF0">
    <property type="entry name" value="PAT COMPLEX SUBUNIT CCDC47"/>
    <property type="match status" value="1"/>
</dbReference>
<keyword evidence="3 6" id="KW-1133">Transmembrane helix</keyword>
<dbReference type="InterPro" id="IPR012879">
    <property type="entry name" value="CCDC47"/>
</dbReference>
<dbReference type="GO" id="GO:0032469">
    <property type="term" value="P:endoplasmic reticulum calcium ion homeostasis"/>
    <property type="evidence" value="ECO:0007669"/>
    <property type="project" value="InterPro"/>
</dbReference>
<dbReference type="Proteomes" id="UP000094043">
    <property type="component" value="Chromosome 2"/>
</dbReference>
<keyword evidence="4 6" id="KW-0472">Membrane</keyword>
<evidence type="ECO:0008006" key="9">
    <source>
        <dbReference type="Google" id="ProtNLM"/>
    </source>
</evidence>
<evidence type="ECO:0000256" key="3">
    <source>
        <dbReference type="ARBA" id="ARBA00022989"/>
    </source>
</evidence>
<evidence type="ECO:0000256" key="4">
    <source>
        <dbReference type="ARBA" id="ARBA00023136"/>
    </source>
</evidence>
<feature type="region of interest" description="Disordered" evidence="5">
    <location>
        <begin position="322"/>
        <end position="348"/>
    </location>
</feature>
<feature type="transmembrane region" description="Helical" evidence="6">
    <location>
        <begin position="40"/>
        <end position="59"/>
    </location>
</feature>
<sequence>MSAILKILGAISPPPPAPLSRDYEGYQVCWKMLCFRPSVFKFEAIAFALVGLYLGLYFVGRTVNQQRAKSTIAPFRLFFSTQFASIQPLLSSSPALHLLFATGRRSVLALHATIILYPLHDLPSLIISFVRGIIEPTYQNGEKIEWDLTLGSGSDGLQEGVGVWGLVAKDGMKELKAKRWDLTFAKLTENAIIPITHTLFQEHSDVTELVLKTPNIGVNEVIKDSTAASVLKYLLITDVAAVRPAKGPLTAKSKSRHIILGVNKPSNNAEREAVEAWLQVAFNLADLLARPGLLKPDVARKLQKTRATVDADLLAAYKKEEDELNPAEQTSEDKRLAKKKEQRAKLSEKELKKVEELDRKRELRKLQKKGMLK</sequence>
<reference evidence="7" key="1">
    <citation type="submission" date="2016-06" db="EMBL/GenBank/DDBJ databases">
        <authorList>
            <person name="Cuomo C."/>
            <person name="Litvintseva A."/>
            <person name="Heitman J."/>
            <person name="Chen Y."/>
            <person name="Sun S."/>
            <person name="Springer D."/>
            <person name="Dromer F."/>
            <person name="Young S."/>
            <person name="Zeng Q."/>
            <person name="Chapman S."/>
            <person name="Gujja S."/>
            <person name="Saif S."/>
            <person name="Birren B."/>
        </authorList>
    </citation>
    <scope>NUCLEOTIDE SEQUENCE</scope>
    <source>
        <strain evidence="7">CBS 7841</strain>
    </source>
</reference>
<evidence type="ECO:0000313" key="7">
    <source>
        <dbReference type="EMBL" id="WVN86658.1"/>
    </source>
</evidence>
<dbReference type="GeneID" id="91086040"/>
<protein>
    <recommendedName>
        <fullName evidence="9">DUF1682-domain-containing protein</fullName>
    </recommendedName>
</protein>
<dbReference type="PANTHER" id="PTHR12883">
    <property type="entry name" value="ADIPOCYTE-SPECIFIC PROTEIN 4-RELATED"/>
    <property type="match status" value="1"/>
</dbReference>
<reference evidence="7" key="3">
    <citation type="submission" date="2024-01" db="EMBL/GenBank/DDBJ databases">
        <authorList>
            <person name="Coelho M.A."/>
            <person name="David-Palma M."/>
            <person name="Shea T."/>
            <person name="Sun S."/>
            <person name="Cuomo C.A."/>
            <person name="Heitman J."/>
        </authorList>
    </citation>
    <scope>NUCLEOTIDE SEQUENCE</scope>
    <source>
        <strain evidence="7">CBS 7841</strain>
    </source>
</reference>